<dbReference type="PANTHER" id="PTHR46953">
    <property type="entry name" value="G-PROTEIN COUPLED RECEPTOR MTH-LIKE 1-RELATED"/>
    <property type="match status" value="1"/>
</dbReference>
<dbReference type="GO" id="GO:0016020">
    <property type="term" value="C:membrane"/>
    <property type="evidence" value="ECO:0007669"/>
    <property type="project" value="UniProtKB-SubCell"/>
</dbReference>
<evidence type="ECO:0000259" key="7">
    <source>
        <dbReference type="PROSITE" id="PS50261"/>
    </source>
</evidence>
<feature type="transmembrane region" description="Helical" evidence="5">
    <location>
        <begin position="537"/>
        <end position="558"/>
    </location>
</feature>
<dbReference type="OrthoDB" id="6134459at2759"/>
<evidence type="ECO:0000256" key="6">
    <source>
        <dbReference type="SAM" id="SignalP"/>
    </source>
</evidence>
<feature type="transmembrane region" description="Helical" evidence="5">
    <location>
        <begin position="360"/>
        <end position="383"/>
    </location>
</feature>
<comment type="caution">
    <text evidence="8">The sequence shown here is derived from an EMBL/GenBank/DDBJ whole genome shotgun (WGS) entry which is preliminary data.</text>
</comment>
<evidence type="ECO:0000313" key="8">
    <source>
        <dbReference type="EMBL" id="OXA57016.1"/>
    </source>
</evidence>
<evidence type="ECO:0000256" key="4">
    <source>
        <dbReference type="ARBA" id="ARBA00023136"/>
    </source>
</evidence>
<feature type="transmembrane region" description="Helical" evidence="5">
    <location>
        <begin position="325"/>
        <end position="348"/>
    </location>
</feature>
<dbReference type="Proteomes" id="UP000198287">
    <property type="component" value="Unassembled WGS sequence"/>
</dbReference>
<dbReference type="InterPro" id="IPR052808">
    <property type="entry name" value="GPCR_Mth-like"/>
</dbReference>
<dbReference type="Gene3D" id="1.20.1070.10">
    <property type="entry name" value="Rhodopsin 7-helix transmembrane proteins"/>
    <property type="match status" value="1"/>
</dbReference>
<keyword evidence="8" id="KW-0675">Receptor</keyword>
<evidence type="ECO:0000256" key="2">
    <source>
        <dbReference type="ARBA" id="ARBA00022692"/>
    </source>
</evidence>
<organism evidence="8 9">
    <name type="scientific">Folsomia candida</name>
    <name type="common">Springtail</name>
    <dbReference type="NCBI Taxonomy" id="158441"/>
    <lineage>
        <taxon>Eukaryota</taxon>
        <taxon>Metazoa</taxon>
        <taxon>Ecdysozoa</taxon>
        <taxon>Arthropoda</taxon>
        <taxon>Hexapoda</taxon>
        <taxon>Collembola</taxon>
        <taxon>Entomobryomorpha</taxon>
        <taxon>Isotomoidea</taxon>
        <taxon>Isotomidae</taxon>
        <taxon>Proisotominae</taxon>
        <taxon>Folsomia</taxon>
    </lineage>
</organism>
<dbReference type="PANTHER" id="PTHR46953:SF1">
    <property type="entry name" value="G-PROTEIN COUPLED RECEPTOR MTH-LIKE 1-RELATED"/>
    <property type="match status" value="1"/>
</dbReference>
<feature type="chain" id="PRO_5013030983" evidence="6">
    <location>
        <begin position="24"/>
        <end position="654"/>
    </location>
</feature>
<comment type="subcellular location">
    <subcellularLocation>
        <location evidence="1">Membrane</location>
        <topology evidence="1">Multi-pass membrane protein</topology>
    </subcellularLocation>
</comment>
<feature type="signal peptide" evidence="6">
    <location>
        <begin position="1"/>
        <end position="23"/>
    </location>
</feature>
<evidence type="ECO:0000256" key="3">
    <source>
        <dbReference type="ARBA" id="ARBA00022989"/>
    </source>
</evidence>
<dbReference type="GO" id="GO:0004930">
    <property type="term" value="F:G protein-coupled receptor activity"/>
    <property type="evidence" value="ECO:0007669"/>
    <property type="project" value="InterPro"/>
</dbReference>
<accession>A0A226EKA9</accession>
<keyword evidence="4 5" id="KW-0472">Membrane</keyword>
<dbReference type="OMA" id="WNISAGR"/>
<proteinExistence type="predicted"/>
<feature type="domain" description="G-protein coupled receptors family 2 profile 2" evidence="7">
    <location>
        <begin position="324"/>
        <end position="589"/>
    </location>
</feature>
<evidence type="ECO:0000256" key="5">
    <source>
        <dbReference type="SAM" id="Phobius"/>
    </source>
</evidence>
<keyword evidence="3 5" id="KW-1133">Transmembrane helix</keyword>
<dbReference type="InterPro" id="IPR000832">
    <property type="entry name" value="GPCR_2_secretin-like"/>
</dbReference>
<evidence type="ECO:0000313" key="9">
    <source>
        <dbReference type="Proteomes" id="UP000198287"/>
    </source>
</evidence>
<dbReference type="AlphaFoldDB" id="A0A226EKA9"/>
<feature type="transmembrane region" description="Helical" evidence="5">
    <location>
        <begin position="441"/>
        <end position="460"/>
    </location>
</feature>
<dbReference type="GO" id="GO:0007166">
    <property type="term" value="P:cell surface receptor signaling pathway"/>
    <property type="evidence" value="ECO:0007669"/>
    <property type="project" value="InterPro"/>
</dbReference>
<dbReference type="EMBL" id="LNIX01000003">
    <property type="protein sequence ID" value="OXA57016.1"/>
    <property type="molecule type" value="Genomic_DNA"/>
</dbReference>
<keyword evidence="2 5" id="KW-0812">Transmembrane</keyword>
<keyword evidence="9" id="KW-1185">Reference proteome</keyword>
<evidence type="ECO:0000256" key="1">
    <source>
        <dbReference type="ARBA" id="ARBA00004141"/>
    </source>
</evidence>
<name>A0A226EKA9_FOLCA</name>
<sequence length="654" mass="73755">MVMSGFMGFVGVGLLLFLGGSNGQNLVNLTAPRNESLTTVNTCCAIDLQSDIPVKCGNQDDQMTSSASLTVPAHLMAENTSFSFGLAVRPINCLDGEHDTVGMIWNISAGRGASFFLNNGYLKLIDHYFHQDEYCINGKNATTLEISVCPQNCKGPRPCIVKCCGLHQVYNFAFTPNSPQRGCQNPSPEGNYFSPVLYKDFEHESLNPGQLAPHYIEKYPSTFKYQCHENKTTLFLFPRTAQTIASHTGFNVTGHPFKIRDDGKILYREQDGVCAVIDPLSMNICVDAITNFAPEFTSFNNHPEELVIFLCSLKPKDGEAEEGGFFYGSLMIGSSVFLLLTIAVYFMLWERQTVHGWTILSHTISLFLMYIFLGTSHILRVTIGHSILNTQFCFAIGLLCHFFFLSTFCWLSMISIDLWLTFRAITPRRGTKSKGFKRYTFYSVVGWGVPAIIVGTGWTLTKEHPERTCGTVITPGYGITSCYLQEKALGAYLYYPIAMMIGINLLFFTVTSVKLYMYQNSTKIATKDDTQQQFYRLFFKLFFVMGILYIFELISWVISGSGVFWYWAAFDCLNILRAVAVFIIFVCKPDILWALEQNYPWIKPILIPFACITRKQRTFSQRRESESIGLNSSLSTKQSTLRSTSRNISSRIMD</sequence>
<dbReference type="CDD" id="cd15039">
    <property type="entry name" value="7tmB3_Methuselah-like"/>
    <property type="match status" value="1"/>
</dbReference>
<keyword evidence="6" id="KW-0732">Signal</keyword>
<protein>
    <submittedName>
        <fullName evidence="8">G-protein coupled receptor Mth2</fullName>
    </submittedName>
</protein>
<feature type="transmembrane region" description="Helical" evidence="5">
    <location>
        <begin position="395"/>
        <end position="420"/>
    </location>
</feature>
<dbReference type="PROSITE" id="PS50261">
    <property type="entry name" value="G_PROTEIN_RECEP_F2_4"/>
    <property type="match status" value="1"/>
</dbReference>
<feature type="transmembrane region" description="Helical" evidence="5">
    <location>
        <begin position="564"/>
        <end position="587"/>
    </location>
</feature>
<feature type="transmembrane region" description="Helical" evidence="5">
    <location>
        <begin position="493"/>
        <end position="516"/>
    </location>
</feature>
<reference evidence="8 9" key="1">
    <citation type="submission" date="2015-12" db="EMBL/GenBank/DDBJ databases">
        <title>The genome of Folsomia candida.</title>
        <authorList>
            <person name="Faddeeva A."/>
            <person name="Derks M.F."/>
            <person name="Anvar Y."/>
            <person name="Smit S."/>
            <person name="Van Straalen N."/>
            <person name="Roelofs D."/>
        </authorList>
    </citation>
    <scope>NUCLEOTIDE SEQUENCE [LARGE SCALE GENOMIC DNA]</scope>
    <source>
        <strain evidence="8 9">VU population</strain>
        <tissue evidence="8">Whole body</tissue>
    </source>
</reference>
<dbReference type="Pfam" id="PF00002">
    <property type="entry name" value="7tm_2"/>
    <property type="match status" value="1"/>
</dbReference>
<dbReference type="InterPro" id="IPR017981">
    <property type="entry name" value="GPCR_2-like_7TM"/>
</dbReference>
<dbReference type="SUPFAM" id="SSF81321">
    <property type="entry name" value="Family A G protein-coupled receptor-like"/>
    <property type="match status" value="1"/>
</dbReference>
<gene>
    <name evidence="8" type="ORF">Fcan01_07689</name>
</gene>